<proteinExistence type="predicted"/>
<dbReference type="InterPro" id="IPR016032">
    <property type="entry name" value="Sig_transdc_resp-reg_C-effctor"/>
</dbReference>
<dbReference type="InterPro" id="IPR000792">
    <property type="entry name" value="Tscrpt_reg_LuxR_C"/>
</dbReference>
<comment type="caution">
    <text evidence="2">The sequence shown here is derived from an EMBL/GenBank/DDBJ whole genome shotgun (WGS) entry which is preliminary data.</text>
</comment>
<dbReference type="Proteomes" id="UP000838748">
    <property type="component" value="Unassembled WGS sequence"/>
</dbReference>
<protein>
    <recommendedName>
        <fullName evidence="1">HTH luxR-type domain-containing protein</fullName>
    </recommendedName>
</protein>
<feature type="domain" description="HTH luxR-type" evidence="1">
    <location>
        <begin position="201"/>
        <end position="258"/>
    </location>
</feature>
<dbReference type="RefSeq" id="WP_237362691.1">
    <property type="nucleotide sequence ID" value="NZ_CAKLDM010000002.1"/>
</dbReference>
<sequence length="275" mass="31866">MYRVKLINEANFVSNASPNDVERHQALVSYIEPAFKQLFATLLPWCQIQGFSFYRLSDHSNITAVSINPSLVKNIMQRIKISSDLSLNRESIRPIYDKIEEDKNYKDVVYSLLPKLTGNERYLCIVLEYDLGVSKDVFSFTISSDKDLHLDRIYHSFHQICLHFYRVFKPFDLKLSLVLDEWESPEDPPVKFSPFESLAKQFHLTAIQTTYLKLIGLGMDVPTISQTSNRSPRSVDKALSSIRNKFGLQSKNELTAYLNIHYNDGLREYFDNLYG</sequence>
<dbReference type="SMART" id="SM00421">
    <property type="entry name" value="HTH_LUXR"/>
    <property type="match status" value="1"/>
</dbReference>
<dbReference type="SUPFAM" id="SSF46894">
    <property type="entry name" value="C-terminal effector domain of the bipartite response regulators"/>
    <property type="match status" value="1"/>
</dbReference>
<dbReference type="EMBL" id="CAKLDM010000002">
    <property type="protein sequence ID" value="CAH0540878.1"/>
    <property type="molecule type" value="Genomic_DNA"/>
</dbReference>
<evidence type="ECO:0000313" key="3">
    <source>
        <dbReference type="Proteomes" id="UP000838748"/>
    </source>
</evidence>
<reference evidence="2" key="1">
    <citation type="submission" date="2021-11" db="EMBL/GenBank/DDBJ databases">
        <authorList>
            <person name="Rodrigo-Torres L."/>
            <person name="Arahal R. D."/>
            <person name="Lucena T."/>
        </authorList>
    </citation>
    <scope>NUCLEOTIDE SEQUENCE</scope>
    <source>
        <strain evidence="2">CECT 7928</strain>
    </source>
</reference>
<dbReference type="InterPro" id="IPR036388">
    <property type="entry name" value="WH-like_DNA-bd_sf"/>
</dbReference>
<organism evidence="2 3">
    <name type="scientific">Vibrio marisflavi CECT 7928</name>
    <dbReference type="NCBI Taxonomy" id="634439"/>
    <lineage>
        <taxon>Bacteria</taxon>
        <taxon>Pseudomonadati</taxon>
        <taxon>Pseudomonadota</taxon>
        <taxon>Gammaproteobacteria</taxon>
        <taxon>Vibrionales</taxon>
        <taxon>Vibrionaceae</taxon>
        <taxon>Vibrio</taxon>
    </lineage>
</organism>
<accession>A0ABM9A6R7</accession>
<gene>
    <name evidence="2" type="ORF">VMF7928_03203</name>
</gene>
<evidence type="ECO:0000313" key="2">
    <source>
        <dbReference type="EMBL" id="CAH0540878.1"/>
    </source>
</evidence>
<name>A0ABM9A6R7_9VIBR</name>
<evidence type="ECO:0000259" key="1">
    <source>
        <dbReference type="SMART" id="SM00421"/>
    </source>
</evidence>
<dbReference type="Gene3D" id="1.10.10.10">
    <property type="entry name" value="Winged helix-like DNA-binding domain superfamily/Winged helix DNA-binding domain"/>
    <property type="match status" value="1"/>
</dbReference>
<keyword evidence="3" id="KW-1185">Reference proteome</keyword>